<name>A0AAU7DGY4_9BACT</name>
<accession>A0AAU7DGY4</accession>
<keyword evidence="2" id="KW-0812">Transmembrane</keyword>
<reference evidence="3" key="1">
    <citation type="submission" date="2023-03" db="EMBL/GenBank/DDBJ databases">
        <title>Edaphobacter sp.</title>
        <authorList>
            <person name="Huber K.J."/>
            <person name="Papendorf J."/>
            <person name="Pilke C."/>
            <person name="Bunk B."/>
            <person name="Sproeer C."/>
            <person name="Pester M."/>
        </authorList>
    </citation>
    <scope>NUCLEOTIDE SEQUENCE</scope>
    <source>
        <strain evidence="3">DSM 110680</strain>
    </source>
</reference>
<evidence type="ECO:0000256" key="2">
    <source>
        <dbReference type="SAM" id="Phobius"/>
    </source>
</evidence>
<sequence length="298" mass="32531">MILAVGLLPAFGRADNDFQVPASSAPVTPRTTLTGQKLVPSTSRPAPAVPGSARDLDPIQSAPAAQPQQIVVTPSAPQPAPWTWHDQVLWGALLVLVVLGYIGVLLSLRILKNIQRQTEFGVSAAQAALQCANAALESSQAIVDSGRPWIVITVEPFLTVEHGFKVMATNRGRTPARILAKADCVKVAADETKLPSTPDFDSGKSATPFEPIILLPGESAGIRPFRRADVRSYCASDEQLKRLEKWEEKLFIYGRVIYRDLISPMDQPNHETDWCCWYVYGDKDALVIAGPPEYNKHN</sequence>
<evidence type="ECO:0000256" key="1">
    <source>
        <dbReference type="SAM" id="MobiDB-lite"/>
    </source>
</evidence>
<gene>
    <name evidence="3" type="ORF">P8935_20660</name>
</gene>
<feature type="compositionally biased region" description="Polar residues" evidence="1">
    <location>
        <begin position="22"/>
        <end position="44"/>
    </location>
</feature>
<keyword evidence="2" id="KW-0472">Membrane</keyword>
<proteinExistence type="predicted"/>
<protein>
    <submittedName>
        <fullName evidence="3">Uncharacterized protein</fullName>
    </submittedName>
</protein>
<feature type="region of interest" description="Disordered" evidence="1">
    <location>
        <begin position="22"/>
        <end position="59"/>
    </location>
</feature>
<keyword evidence="2" id="KW-1133">Transmembrane helix</keyword>
<dbReference type="EMBL" id="CP121196">
    <property type="protein sequence ID" value="XBH16973.1"/>
    <property type="molecule type" value="Genomic_DNA"/>
</dbReference>
<dbReference type="RefSeq" id="WP_348262203.1">
    <property type="nucleotide sequence ID" value="NZ_CP121196.1"/>
</dbReference>
<organism evidence="3">
    <name type="scientific">Telmatobacter sp. DSM 110680</name>
    <dbReference type="NCBI Taxonomy" id="3036704"/>
    <lineage>
        <taxon>Bacteria</taxon>
        <taxon>Pseudomonadati</taxon>
        <taxon>Acidobacteriota</taxon>
        <taxon>Terriglobia</taxon>
        <taxon>Terriglobales</taxon>
        <taxon>Acidobacteriaceae</taxon>
        <taxon>Telmatobacter</taxon>
    </lineage>
</organism>
<feature type="transmembrane region" description="Helical" evidence="2">
    <location>
        <begin position="88"/>
        <end position="108"/>
    </location>
</feature>
<dbReference type="AlphaFoldDB" id="A0AAU7DGY4"/>
<evidence type="ECO:0000313" key="3">
    <source>
        <dbReference type="EMBL" id="XBH16973.1"/>
    </source>
</evidence>